<name>A0A0R1HIC3_9LACO</name>
<dbReference type="RefSeq" id="WP_057973660.1">
    <property type="nucleotide sequence ID" value="NZ_AZDI01000002.1"/>
</dbReference>
<protein>
    <submittedName>
        <fullName evidence="3">Sugar phosphatase isomerase</fullName>
    </submittedName>
</protein>
<evidence type="ECO:0000256" key="1">
    <source>
        <dbReference type="ARBA" id="ARBA00009235"/>
    </source>
</evidence>
<dbReference type="PATRIC" id="fig|1423719.4.peg.586"/>
<keyword evidence="3" id="KW-0413">Isomerase</keyword>
<organism evidence="3 4">
    <name type="scientific">Dellaglioa algida DSM 15638</name>
    <dbReference type="NCBI Taxonomy" id="1423719"/>
    <lineage>
        <taxon>Bacteria</taxon>
        <taxon>Bacillati</taxon>
        <taxon>Bacillota</taxon>
        <taxon>Bacilli</taxon>
        <taxon>Lactobacillales</taxon>
        <taxon>Lactobacillaceae</taxon>
        <taxon>Dellaglioa</taxon>
    </lineage>
</organism>
<dbReference type="PROSITE" id="PS51464">
    <property type="entry name" value="SIS"/>
    <property type="match status" value="1"/>
</dbReference>
<dbReference type="CDD" id="cd05005">
    <property type="entry name" value="SIS_PHI"/>
    <property type="match status" value="1"/>
</dbReference>
<dbReference type="GO" id="GO:0097367">
    <property type="term" value="F:carbohydrate derivative binding"/>
    <property type="evidence" value="ECO:0007669"/>
    <property type="project" value="InterPro"/>
</dbReference>
<accession>A0A0R1HIC3</accession>
<feature type="domain" description="SIS" evidence="2">
    <location>
        <begin position="26"/>
        <end position="167"/>
    </location>
</feature>
<dbReference type="STRING" id="1423719.FC66_GL000576"/>
<keyword evidence="4" id="KW-1185">Reference proteome</keyword>
<evidence type="ECO:0000313" key="4">
    <source>
        <dbReference type="Proteomes" id="UP000051450"/>
    </source>
</evidence>
<dbReference type="EMBL" id="AZDI01000002">
    <property type="protein sequence ID" value="KRK46075.1"/>
    <property type="molecule type" value="Genomic_DNA"/>
</dbReference>
<dbReference type="NCBIfam" id="TIGR03127">
    <property type="entry name" value="RuMP_HxlB"/>
    <property type="match status" value="1"/>
</dbReference>
<dbReference type="GO" id="GO:0016853">
    <property type="term" value="F:isomerase activity"/>
    <property type="evidence" value="ECO:0007669"/>
    <property type="project" value="UniProtKB-KW"/>
</dbReference>
<dbReference type="Gene3D" id="3.40.50.10490">
    <property type="entry name" value="Glucose-6-phosphate isomerase like protein, domain 1"/>
    <property type="match status" value="1"/>
</dbReference>
<dbReference type="OrthoDB" id="9797832at2"/>
<dbReference type="InterPro" id="IPR001347">
    <property type="entry name" value="SIS_dom"/>
</dbReference>
<sequence>MSLLNEIMDEINSVIGQVSDDQLNNAEKLITKDKRIFILGAGRSGLMAKGFAMRLMHIGYTVFVIGETITPSIAKGDVLVSVSGSGTTKSVLEPTESAKKIGVKVIGLTSNGTSPLAQVSDAVIVVPGATKADNSVKSIQLLSTLFDQSVHITMDALVLKVSRRDNVSNDQAKATHSNME</sequence>
<comment type="similarity">
    <text evidence="1">Belongs to the SIS family. PHI subfamily.</text>
</comment>
<dbReference type="Pfam" id="PF01380">
    <property type="entry name" value="SIS"/>
    <property type="match status" value="1"/>
</dbReference>
<dbReference type="Proteomes" id="UP000051450">
    <property type="component" value="Unassembled WGS sequence"/>
</dbReference>
<dbReference type="InterPro" id="IPR017552">
    <property type="entry name" value="PHI/rmpB"/>
</dbReference>
<evidence type="ECO:0000313" key="3">
    <source>
        <dbReference type="EMBL" id="KRK46075.1"/>
    </source>
</evidence>
<evidence type="ECO:0000259" key="2">
    <source>
        <dbReference type="PROSITE" id="PS51464"/>
    </source>
</evidence>
<dbReference type="GO" id="GO:1901135">
    <property type="term" value="P:carbohydrate derivative metabolic process"/>
    <property type="evidence" value="ECO:0007669"/>
    <property type="project" value="InterPro"/>
</dbReference>
<dbReference type="SUPFAM" id="SSF53697">
    <property type="entry name" value="SIS domain"/>
    <property type="match status" value="1"/>
</dbReference>
<dbReference type="PANTHER" id="PTHR43443:SF1">
    <property type="entry name" value="3-HEXULOSE-6-PHOSPHATE ISOMERASE"/>
    <property type="match status" value="1"/>
</dbReference>
<reference evidence="3 4" key="1">
    <citation type="journal article" date="2015" name="Genome Announc.">
        <title>Expanding the biotechnology potential of lactobacilli through comparative genomics of 213 strains and associated genera.</title>
        <authorList>
            <person name="Sun Z."/>
            <person name="Harris H.M."/>
            <person name="McCann A."/>
            <person name="Guo C."/>
            <person name="Argimon S."/>
            <person name="Zhang W."/>
            <person name="Yang X."/>
            <person name="Jeffery I.B."/>
            <person name="Cooney J.C."/>
            <person name="Kagawa T.F."/>
            <person name="Liu W."/>
            <person name="Song Y."/>
            <person name="Salvetti E."/>
            <person name="Wrobel A."/>
            <person name="Rasinkangas P."/>
            <person name="Parkhill J."/>
            <person name="Rea M.C."/>
            <person name="O'Sullivan O."/>
            <person name="Ritari J."/>
            <person name="Douillard F.P."/>
            <person name="Paul Ross R."/>
            <person name="Yang R."/>
            <person name="Briner A.E."/>
            <person name="Felis G.E."/>
            <person name="de Vos W.M."/>
            <person name="Barrangou R."/>
            <person name="Klaenhammer T.R."/>
            <person name="Caufield P.W."/>
            <person name="Cui Y."/>
            <person name="Zhang H."/>
            <person name="O'Toole P.W."/>
        </authorList>
    </citation>
    <scope>NUCLEOTIDE SEQUENCE [LARGE SCALE GENOMIC DNA]</scope>
    <source>
        <strain evidence="3 4">DSM 15638</strain>
    </source>
</reference>
<comment type="caution">
    <text evidence="3">The sequence shown here is derived from an EMBL/GenBank/DDBJ whole genome shotgun (WGS) entry which is preliminary data.</text>
</comment>
<dbReference type="InterPro" id="IPR046348">
    <property type="entry name" value="SIS_dom_sf"/>
</dbReference>
<proteinExistence type="inferred from homology"/>
<dbReference type="AlphaFoldDB" id="A0A0R1HIC3"/>
<gene>
    <name evidence="3" type="ORF">FC66_GL000576</name>
</gene>
<dbReference type="PANTHER" id="PTHR43443">
    <property type="entry name" value="3-HEXULOSE-6-PHOSPHATE ISOMERASE"/>
    <property type="match status" value="1"/>
</dbReference>